<protein>
    <submittedName>
        <fullName evidence="3">Uncharacterized protein</fullName>
    </submittedName>
</protein>
<feature type="compositionally biased region" description="Low complexity" evidence="1">
    <location>
        <begin position="37"/>
        <end position="74"/>
    </location>
</feature>
<feature type="region of interest" description="Disordered" evidence="1">
    <location>
        <begin position="1"/>
        <end position="90"/>
    </location>
</feature>
<keyword evidence="2" id="KW-0472">Membrane</keyword>
<keyword evidence="2" id="KW-1133">Transmembrane helix</keyword>
<feature type="compositionally biased region" description="Polar residues" evidence="1">
    <location>
        <begin position="478"/>
        <end position="490"/>
    </location>
</feature>
<dbReference type="EMBL" id="ML977329">
    <property type="protein sequence ID" value="KAF2112933.1"/>
    <property type="molecule type" value="Genomic_DNA"/>
</dbReference>
<feature type="compositionally biased region" description="Polar residues" evidence="1">
    <location>
        <begin position="578"/>
        <end position="591"/>
    </location>
</feature>
<evidence type="ECO:0000313" key="3">
    <source>
        <dbReference type="EMBL" id="KAF2112933.1"/>
    </source>
</evidence>
<proteinExistence type="predicted"/>
<name>A0A6A5Z1N9_9PLEO</name>
<feature type="compositionally biased region" description="Low complexity" evidence="1">
    <location>
        <begin position="460"/>
        <end position="477"/>
    </location>
</feature>
<evidence type="ECO:0000256" key="1">
    <source>
        <dbReference type="SAM" id="MobiDB-lite"/>
    </source>
</evidence>
<dbReference type="Proteomes" id="UP000799770">
    <property type="component" value="Unassembled WGS sequence"/>
</dbReference>
<feature type="compositionally biased region" description="Polar residues" evidence="1">
    <location>
        <begin position="533"/>
        <end position="553"/>
    </location>
</feature>
<feature type="region of interest" description="Disordered" evidence="1">
    <location>
        <begin position="442"/>
        <end position="593"/>
    </location>
</feature>
<gene>
    <name evidence="3" type="ORF">BDV96DRAFT_648561</name>
</gene>
<sequence length="703" mass="76344">MPTKTALTVARGPSSSTSPRSTSSVITSKPRSTPVPSLHTTTTEPQTSTSSTDTAVIDSVPTSTTIPSSVPMSSAKPSAVESKSESTPTMKPAQIAGLSVAAAATFIVAIGLMVLSVYLRRRREGRAVAEITDEKRSPSSPPRNFSTRFSRPFFSRISSVPKPNDDFARKARPPLARTEASLALAPAPNPISNPRNRQANPNTMVRQGSGMSRNSFVDLSNTHPALRPGAGYTNNSSSSGISSVPTDQIGLAITAELPGASVPVIRLPPPSRKSELREQRVRSLLHPADAHQRPDSVLTQDTVFEEDFPRERRRSSKLLPTPPVPIPPIRTFQPSRPPPSLIPGVRPDRSYPARQQSLQQPGLFLNIPVRYSRSLQSVSTASTGGSSLAPAIKLDPPARSVRTSSVYDQYKSVSTATSTPEPAVSMSDIPDYYFMAHPPKPSISPARITKPKDSPKVVNIKSKPSSSTISRATSRASTNNRDSYSSQTSFETVDPNDPTPEDDDEDKQLEDNKLSPVAESPISNLRYPKVPRASNQLVPRSPRSPASQKSQRSPLLRSPIGGVPEPQSLLAKRRGEQPTLTLDTGSPNPNRDSVRNYMRTFRQHMRSTSVESAWNPTPSSWAHSSVAGSSARHTRTQSSMWPKSPAMYDDAIRPLNIPGKPLTTEMAEVDLNELKSPIWVPRLTPRRQGDDLLISVSYSERSR</sequence>
<feature type="compositionally biased region" description="Low complexity" evidence="1">
    <location>
        <begin position="14"/>
        <end position="28"/>
    </location>
</feature>
<dbReference type="OrthoDB" id="3946741at2759"/>
<organism evidence="3 4">
    <name type="scientific">Lophiotrema nucula</name>
    <dbReference type="NCBI Taxonomy" id="690887"/>
    <lineage>
        <taxon>Eukaryota</taxon>
        <taxon>Fungi</taxon>
        <taxon>Dikarya</taxon>
        <taxon>Ascomycota</taxon>
        <taxon>Pezizomycotina</taxon>
        <taxon>Dothideomycetes</taxon>
        <taxon>Pleosporomycetidae</taxon>
        <taxon>Pleosporales</taxon>
        <taxon>Lophiotremataceae</taxon>
        <taxon>Lophiotrema</taxon>
    </lineage>
</organism>
<feature type="region of interest" description="Disordered" evidence="1">
    <location>
        <begin position="306"/>
        <end position="338"/>
    </location>
</feature>
<feature type="transmembrane region" description="Helical" evidence="2">
    <location>
        <begin position="95"/>
        <end position="119"/>
    </location>
</feature>
<reference evidence="3" key="1">
    <citation type="journal article" date="2020" name="Stud. Mycol.">
        <title>101 Dothideomycetes genomes: a test case for predicting lifestyles and emergence of pathogens.</title>
        <authorList>
            <person name="Haridas S."/>
            <person name="Albert R."/>
            <person name="Binder M."/>
            <person name="Bloem J."/>
            <person name="Labutti K."/>
            <person name="Salamov A."/>
            <person name="Andreopoulos B."/>
            <person name="Baker S."/>
            <person name="Barry K."/>
            <person name="Bills G."/>
            <person name="Bluhm B."/>
            <person name="Cannon C."/>
            <person name="Castanera R."/>
            <person name="Culley D."/>
            <person name="Daum C."/>
            <person name="Ezra D."/>
            <person name="Gonzalez J."/>
            <person name="Henrissat B."/>
            <person name="Kuo A."/>
            <person name="Liang C."/>
            <person name="Lipzen A."/>
            <person name="Lutzoni F."/>
            <person name="Magnuson J."/>
            <person name="Mondo S."/>
            <person name="Nolan M."/>
            <person name="Ohm R."/>
            <person name="Pangilinan J."/>
            <person name="Park H.-J."/>
            <person name="Ramirez L."/>
            <person name="Alfaro M."/>
            <person name="Sun H."/>
            <person name="Tritt A."/>
            <person name="Yoshinaga Y."/>
            <person name="Zwiers L.-H."/>
            <person name="Turgeon B."/>
            <person name="Goodwin S."/>
            <person name="Spatafora J."/>
            <person name="Crous P."/>
            <person name="Grigoriev I."/>
        </authorList>
    </citation>
    <scope>NUCLEOTIDE SEQUENCE</scope>
    <source>
        <strain evidence="3">CBS 627.86</strain>
    </source>
</reference>
<feature type="region of interest" description="Disordered" evidence="1">
    <location>
        <begin position="625"/>
        <end position="645"/>
    </location>
</feature>
<feature type="compositionally biased region" description="Acidic residues" evidence="1">
    <location>
        <begin position="499"/>
        <end position="508"/>
    </location>
</feature>
<evidence type="ECO:0000256" key="2">
    <source>
        <dbReference type="SAM" id="Phobius"/>
    </source>
</evidence>
<accession>A0A6A5Z1N9</accession>
<feature type="region of interest" description="Disordered" evidence="1">
    <location>
        <begin position="222"/>
        <end position="243"/>
    </location>
</feature>
<keyword evidence="4" id="KW-1185">Reference proteome</keyword>
<keyword evidence="2" id="KW-0812">Transmembrane</keyword>
<dbReference type="AlphaFoldDB" id="A0A6A5Z1N9"/>
<evidence type="ECO:0000313" key="4">
    <source>
        <dbReference type="Proteomes" id="UP000799770"/>
    </source>
</evidence>